<proteinExistence type="predicted"/>
<dbReference type="AlphaFoldDB" id="A0A1S4VVH7"/>
<dbReference type="STRING" id="1578165.BKG68_18350"/>
<reference evidence="2 3" key="1">
    <citation type="submission" date="2016-12" db="EMBL/GenBank/DDBJ databases">
        <title>The new phylogeny of genus Mycobacterium.</title>
        <authorList>
            <person name="Tortoli E."/>
            <person name="Trovato A."/>
            <person name="Cirillo D.M."/>
        </authorList>
    </citation>
    <scope>NUCLEOTIDE SEQUENCE [LARGE SCALE GENOMIC DNA]</scope>
    <source>
        <strain evidence="2 3">CCUG 66554</strain>
    </source>
</reference>
<feature type="chain" id="PRO_5039574649" evidence="1">
    <location>
        <begin position="23"/>
        <end position="142"/>
    </location>
</feature>
<feature type="signal peptide" evidence="1">
    <location>
        <begin position="1"/>
        <end position="22"/>
    </location>
</feature>
<dbReference type="Proteomes" id="UP000192434">
    <property type="component" value="Unassembled WGS sequence"/>
</dbReference>
<organism evidence="2 3">
    <name type="scientific">Mycobacteroides saopaulense</name>
    <dbReference type="NCBI Taxonomy" id="1578165"/>
    <lineage>
        <taxon>Bacteria</taxon>
        <taxon>Bacillati</taxon>
        <taxon>Actinomycetota</taxon>
        <taxon>Actinomycetes</taxon>
        <taxon>Mycobacteriales</taxon>
        <taxon>Mycobacteriaceae</taxon>
        <taxon>Mycobacteroides</taxon>
    </lineage>
</organism>
<sequence>MRVLAGLILCTLLAGCSLFTFGDEKVEVPIAQAEAFGRIDLPEGVQVLKVLRTHFQDTLYEVALRTTSRGVATILRNSHFTASFHPVQDPTTLKVIAGPPMSSATNVTQAQDHVEKPWVYRGIVQDIRSPEEVYLHMNLFDT</sequence>
<dbReference type="RefSeq" id="WP_083017435.1">
    <property type="nucleotide sequence ID" value="NZ_CP010271.1"/>
</dbReference>
<evidence type="ECO:0000313" key="2">
    <source>
        <dbReference type="EMBL" id="ORB54578.1"/>
    </source>
</evidence>
<evidence type="ECO:0000256" key="1">
    <source>
        <dbReference type="SAM" id="SignalP"/>
    </source>
</evidence>
<comment type="caution">
    <text evidence="2">The sequence shown here is derived from an EMBL/GenBank/DDBJ whole genome shotgun (WGS) entry which is preliminary data.</text>
</comment>
<dbReference type="PROSITE" id="PS51257">
    <property type="entry name" value="PROKAR_LIPOPROTEIN"/>
    <property type="match status" value="1"/>
</dbReference>
<evidence type="ECO:0000313" key="3">
    <source>
        <dbReference type="Proteomes" id="UP000192434"/>
    </source>
</evidence>
<keyword evidence="1" id="KW-0732">Signal</keyword>
<dbReference type="EMBL" id="MVII01000020">
    <property type="protein sequence ID" value="ORB54578.1"/>
    <property type="molecule type" value="Genomic_DNA"/>
</dbReference>
<name>A0A1S4VVH7_9MYCO</name>
<accession>A0A1S4VVH7</accession>
<dbReference type="OrthoDB" id="4559321at2"/>
<gene>
    <name evidence="2" type="ORF">BST43_16205</name>
</gene>
<dbReference type="KEGG" id="msao:MYCSP_02245"/>
<protein>
    <submittedName>
        <fullName evidence="2">Uncharacterized protein</fullName>
    </submittedName>
</protein>